<dbReference type="GO" id="GO:0005886">
    <property type="term" value="C:plasma membrane"/>
    <property type="evidence" value="ECO:0007669"/>
    <property type="project" value="UniProtKB-SubCell"/>
</dbReference>
<feature type="transmembrane region" description="Helical" evidence="8">
    <location>
        <begin position="462"/>
        <end position="485"/>
    </location>
</feature>
<dbReference type="GO" id="GO:0042910">
    <property type="term" value="F:xenobiotic transmembrane transporter activity"/>
    <property type="evidence" value="ECO:0007669"/>
    <property type="project" value="TreeGrafter"/>
</dbReference>
<feature type="transmembrane region" description="Helical" evidence="8">
    <location>
        <begin position="871"/>
        <end position="891"/>
    </location>
</feature>
<feature type="transmembrane region" description="Helical" evidence="8">
    <location>
        <begin position="335"/>
        <end position="352"/>
    </location>
</feature>
<dbReference type="SUPFAM" id="SSF82714">
    <property type="entry name" value="Multidrug efflux transporter AcrB TolC docking domain, DN and DC subdomains"/>
    <property type="match status" value="2"/>
</dbReference>
<feature type="transmembrane region" description="Helical" evidence="8">
    <location>
        <begin position="525"/>
        <end position="545"/>
    </location>
</feature>
<dbReference type="PANTHER" id="PTHR32063">
    <property type="match status" value="1"/>
</dbReference>
<evidence type="ECO:0000256" key="7">
    <source>
        <dbReference type="ARBA" id="ARBA00023136"/>
    </source>
</evidence>
<feature type="transmembrane region" description="Helical" evidence="8">
    <location>
        <begin position="897"/>
        <end position="922"/>
    </location>
</feature>
<evidence type="ECO:0000256" key="6">
    <source>
        <dbReference type="ARBA" id="ARBA00022989"/>
    </source>
</evidence>
<keyword evidence="10" id="KW-1185">Reference proteome</keyword>
<dbReference type="Gene3D" id="3.30.70.1430">
    <property type="entry name" value="Multidrug efflux transporter AcrB pore domain"/>
    <property type="match status" value="2"/>
</dbReference>
<dbReference type="OrthoDB" id="9758940at2"/>
<organism evidence="9 10">
    <name type="scientific">Mariniphaga sediminis</name>
    <dbReference type="NCBI Taxonomy" id="1628158"/>
    <lineage>
        <taxon>Bacteria</taxon>
        <taxon>Pseudomonadati</taxon>
        <taxon>Bacteroidota</taxon>
        <taxon>Bacteroidia</taxon>
        <taxon>Marinilabiliales</taxon>
        <taxon>Prolixibacteraceae</taxon>
        <taxon>Mariniphaga</taxon>
    </lineage>
</organism>
<keyword evidence="7 8" id="KW-0472">Membrane</keyword>
<comment type="caution">
    <text evidence="9">The sequence shown here is derived from an EMBL/GenBank/DDBJ whole genome shotgun (WGS) entry which is preliminary data.</text>
</comment>
<dbReference type="AlphaFoldDB" id="A0A399D0Y5"/>
<feature type="transmembrane region" description="Helical" evidence="8">
    <location>
        <begin position="845"/>
        <end position="864"/>
    </location>
</feature>
<keyword evidence="3" id="KW-1003">Cell membrane</keyword>
<evidence type="ECO:0000313" key="10">
    <source>
        <dbReference type="Proteomes" id="UP000266441"/>
    </source>
</evidence>
<feature type="transmembrane region" description="Helical" evidence="8">
    <location>
        <begin position="12"/>
        <end position="34"/>
    </location>
</feature>
<name>A0A399D0Y5_9BACT</name>
<evidence type="ECO:0000256" key="8">
    <source>
        <dbReference type="SAM" id="Phobius"/>
    </source>
</evidence>
<dbReference type="Gene3D" id="3.30.2090.10">
    <property type="entry name" value="Multidrug efflux transporter AcrB TolC docking domain, DN and DC subdomains"/>
    <property type="match status" value="2"/>
</dbReference>
<dbReference type="PRINTS" id="PR00702">
    <property type="entry name" value="ACRIFLAVINRP"/>
</dbReference>
<feature type="transmembrane region" description="Helical" evidence="8">
    <location>
        <begin position="943"/>
        <end position="965"/>
    </location>
</feature>
<evidence type="ECO:0000256" key="2">
    <source>
        <dbReference type="ARBA" id="ARBA00022448"/>
    </source>
</evidence>
<evidence type="ECO:0000256" key="4">
    <source>
        <dbReference type="ARBA" id="ARBA00022519"/>
    </source>
</evidence>
<dbReference type="Gene3D" id="3.30.70.1440">
    <property type="entry name" value="Multidrug efflux transporter AcrB pore domain"/>
    <property type="match status" value="1"/>
</dbReference>
<dbReference type="EMBL" id="QWET01000014">
    <property type="protein sequence ID" value="RIH64040.1"/>
    <property type="molecule type" value="Genomic_DNA"/>
</dbReference>
<evidence type="ECO:0000313" key="9">
    <source>
        <dbReference type="EMBL" id="RIH64040.1"/>
    </source>
</evidence>
<proteinExistence type="predicted"/>
<dbReference type="FunFam" id="3.30.70.1430:FF:000001">
    <property type="entry name" value="Efflux pump membrane transporter"/>
    <property type="match status" value="1"/>
</dbReference>
<feature type="transmembrane region" description="Helical" evidence="8">
    <location>
        <begin position="430"/>
        <end position="450"/>
    </location>
</feature>
<comment type="subcellular location">
    <subcellularLocation>
        <location evidence="1">Cell inner membrane</location>
        <topology evidence="1">Multi-pass membrane protein</topology>
    </subcellularLocation>
</comment>
<reference evidence="9 10" key="1">
    <citation type="journal article" date="2015" name="Int. J. Syst. Evol. Microbiol.">
        <title>Mariniphaga sediminis sp. nov., isolated from coastal sediment.</title>
        <authorList>
            <person name="Wang F.Q."/>
            <person name="Shen Q.Y."/>
            <person name="Chen G.J."/>
            <person name="Du Z.J."/>
        </authorList>
    </citation>
    <scope>NUCLEOTIDE SEQUENCE [LARGE SCALE GENOMIC DNA]</scope>
    <source>
        <strain evidence="9 10">SY21</strain>
    </source>
</reference>
<dbReference type="RefSeq" id="WP_119351101.1">
    <property type="nucleotide sequence ID" value="NZ_QWET01000014.1"/>
</dbReference>
<keyword evidence="2" id="KW-0813">Transport</keyword>
<evidence type="ECO:0000256" key="1">
    <source>
        <dbReference type="ARBA" id="ARBA00004429"/>
    </source>
</evidence>
<dbReference type="SUPFAM" id="SSF82693">
    <property type="entry name" value="Multidrug efflux transporter AcrB pore domain, PN1, PN2, PC1 and PC2 subdomains"/>
    <property type="match status" value="3"/>
</dbReference>
<dbReference type="SUPFAM" id="SSF82866">
    <property type="entry name" value="Multidrug efflux transporter AcrB transmembrane domain"/>
    <property type="match status" value="2"/>
</dbReference>
<keyword evidence="4" id="KW-0997">Cell inner membrane</keyword>
<feature type="transmembrane region" description="Helical" evidence="8">
    <location>
        <begin position="359"/>
        <end position="379"/>
    </location>
</feature>
<keyword evidence="6 8" id="KW-1133">Transmembrane helix</keyword>
<dbReference type="InterPro" id="IPR001036">
    <property type="entry name" value="Acrflvin-R"/>
</dbReference>
<evidence type="ECO:0000256" key="5">
    <source>
        <dbReference type="ARBA" id="ARBA00022692"/>
    </source>
</evidence>
<accession>A0A399D0Y5</accession>
<protein>
    <submittedName>
        <fullName evidence="9">Efflux RND transporter permease subunit</fullName>
    </submittedName>
</protein>
<dbReference type="Proteomes" id="UP000266441">
    <property type="component" value="Unassembled WGS sequence"/>
</dbReference>
<dbReference type="FunFam" id="1.20.1640.10:FF:000001">
    <property type="entry name" value="Efflux pump membrane transporter"/>
    <property type="match status" value="1"/>
</dbReference>
<sequence>MSLSSVSIKRPVLATVFSLVILLFGGIGMTFLGVREFPSVDPPIISVRTSYPGANSDVIETQISEPLEQSINGIPGIRSLTSSSSQGNSRITVEFELSVDLETAANDVRDKVSQAQRYLPRDCDPPTVSKADADAEPIIMIAIKSPKRSLLELSEIAELTFKEQLQTISGVSAVDIWGEKRYAMRIWLDPAKLAGYQMTPLDVRNAILRENVELPAGSIEGNTTELTIRTLGLMTTPEEFNSLILKQSGDQLIRVRDIGRAELGPEDLRGIMKMNGIPMVATIIIPQPGANHIDIVDDVYERLEFMKRDLPDDVEIDIGFDNTKYIRSSIREVKTTIYLAFFLVVVIIFAFLRDWRTTFIPILVIPVSLVGSFFIMYIAGFTINVLTLLAIVLSIGLVVDDAIVMMENIYVKIEQGMTPLEAGLKGSNEIFFAIIATTITLVAVFIPIVFLEGMTGRLFREFSIVIAGAVAISSFVALTFTPMLSTKLLKTRHKRSKAYNYSEKFFIRLNGAYQRSLAKFLQRKYIALIIILLSGVFIFVLWKIIPAEMAPLEDRSQMNARVTSPEGATYEFNYDYVEDIAKLVNDIIPERENVTTLVRGSWAFVRVVLTHPDERERSQQEIASQLTAELRKKTKARATVVQRSTFGGRRARPPIQYVLQAPSIDKLREVLPEFMAQVNNNPIFVSPDVNLKFTKPELQIEINRDKANLLGVSTQNIGQTLQLALSGQRFGYFIMNGKQYEILGELHRQDRNKPLDLKSLYVRNSRGEMVQLDNFVSLKETTAPPELYRYNRFVSATISSNLANKKTISEGIEEMDKIANKVLDDSFRTALDGDSKDFMESSSSLMFAFILAIVLIFLVLSAQFESFKDPIIVMMTVPLALTGALFFMWYFDITMNIFSQIGIIMLIGLVSKNGILIVEFANQRKVAGMKKLEAIKYASAARFRPILMTSLSTILGILPLAMGLGEGAQSRVAMGTAVVGGLLISTFLTLYVVPGIYLLISSESNNTSDNASNINHIEKPVND</sequence>
<dbReference type="Gene3D" id="1.20.1640.10">
    <property type="entry name" value="Multidrug efflux transporter AcrB transmembrane domain"/>
    <property type="match status" value="2"/>
</dbReference>
<gene>
    <name evidence="9" type="ORF">D1164_17060</name>
</gene>
<dbReference type="Gene3D" id="3.30.70.1320">
    <property type="entry name" value="Multidrug efflux transporter AcrB pore domain like"/>
    <property type="match status" value="1"/>
</dbReference>
<feature type="transmembrane region" description="Helical" evidence="8">
    <location>
        <begin position="977"/>
        <end position="1000"/>
    </location>
</feature>
<evidence type="ECO:0000256" key="3">
    <source>
        <dbReference type="ARBA" id="ARBA00022475"/>
    </source>
</evidence>
<keyword evidence="5 8" id="KW-0812">Transmembrane</keyword>
<feature type="transmembrane region" description="Helical" evidence="8">
    <location>
        <begin position="385"/>
        <end position="410"/>
    </location>
</feature>
<dbReference type="InterPro" id="IPR027463">
    <property type="entry name" value="AcrB_DN_DC_subdom"/>
</dbReference>
<dbReference type="PANTHER" id="PTHR32063:SF28">
    <property type="entry name" value="BLR2861 PROTEIN"/>
    <property type="match status" value="1"/>
</dbReference>
<dbReference type="Pfam" id="PF00873">
    <property type="entry name" value="ACR_tran"/>
    <property type="match status" value="1"/>
</dbReference>